<gene>
    <name evidence="1" type="ORF">FHX33_002548</name>
</gene>
<dbReference type="Proteomes" id="UP000538196">
    <property type="component" value="Unassembled WGS sequence"/>
</dbReference>
<accession>A0A7W4UWZ9</accession>
<reference evidence="1 2" key="1">
    <citation type="submission" date="2020-08" db="EMBL/GenBank/DDBJ databases">
        <title>Sequencing the genomes of 1000 actinobacteria strains.</title>
        <authorList>
            <person name="Klenk H.-P."/>
        </authorList>
    </citation>
    <scope>NUCLEOTIDE SEQUENCE [LARGE SCALE GENOMIC DNA]</scope>
    <source>
        <strain evidence="1 2">DSM 20146</strain>
    </source>
</reference>
<dbReference type="RefSeq" id="WP_021758727.1">
    <property type="nucleotide sequence ID" value="NZ_JACHVP010000002.1"/>
</dbReference>
<keyword evidence="2" id="KW-1185">Reference proteome</keyword>
<proteinExistence type="predicted"/>
<protein>
    <submittedName>
        <fullName evidence="1">Uncharacterized protein</fullName>
    </submittedName>
</protein>
<evidence type="ECO:0000313" key="2">
    <source>
        <dbReference type="Proteomes" id="UP000538196"/>
    </source>
</evidence>
<organism evidence="1 2">
    <name type="scientific">Leifsonia aquatica</name>
    <name type="common">Corynebacterium aquaticum</name>
    <dbReference type="NCBI Taxonomy" id="144185"/>
    <lineage>
        <taxon>Bacteria</taxon>
        <taxon>Bacillati</taxon>
        <taxon>Actinomycetota</taxon>
        <taxon>Actinomycetes</taxon>
        <taxon>Micrococcales</taxon>
        <taxon>Microbacteriaceae</taxon>
        <taxon>Leifsonia</taxon>
    </lineage>
</organism>
<sequence length="63" mass="7008">MSDPSVTCTLLVPGYGLVTCVTEIAASEAGDARHTVLRSAVDEDRRRVDQRTWHRIERILGAR</sequence>
<dbReference type="EMBL" id="JACHVP010000002">
    <property type="protein sequence ID" value="MBB2967785.1"/>
    <property type="molecule type" value="Genomic_DNA"/>
</dbReference>
<name>A0A7W4UWZ9_LEIAQ</name>
<evidence type="ECO:0000313" key="1">
    <source>
        <dbReference type="EMBL" id="MBB2967785.1"/>
    </source>
</evidence>
<dbReference type="AlphaFoldDB" id="A0A7W4UWZ9"/>
<comment type="caution">
    <text evidence="1">The sequence shown here is derived from an EMBL/GenBank/DDBJ whole genome shotgun (WGS) entry which is preliminary data.</text>
</comment>